<proteinExistence type="predicted"/>
<organism evidence="1">
    <name type="scientific">marine sediment metagenome</name>
    <dbReference type="NCBI Taxonomy" id="412755"/>
    <lineage>
        <taxon>unclassified sequences</taxon>
        <taxon>metagenomes</taxon>
        <taxon>ecological metagenomes</taxon>
    </lineage>
</organism>
<evidence type="ECO:0000313" key="1">
    <source>
        <dbReference type="EMBL" id="KKL04345.1"/>
    </source>
</evidence>
<gene>
    <name evidence="1" type="ORF">LCGC14_2617020</name>
</gene>
<dbReference type="AlphaFoldDB" id="A0A0F9A4F6"/>
<comment type="caution">
    <text evidence="1">The sequence shown here is derived from an EMBL/GenBank/DDBJ whole genome shotgun (WGS) entry which is preliminary data.</text>
</comment>
<name>A0A0F9A4F6_9ZZZZ</name>
<accession>A0A0F9A4F6</accession>
<dbReference type="EMBL" id="LAZR01044563">
    <property type="protein sequence ID" value="KKL04345.1"/>
    <property type="molecule type" value="Genomic_DNA"/>
</dbReference>
<reference evidence="1" key="1">
    <citation type="journal article" date="2015" name="Nature">
        <title>Complex archaea that bridge the gap between prokaryotes and eukaryotes.</title>
        <authorList>
            <person name="Spang A."/>
            <person name="Saw J.H."/>
            <person name="Jorgensen S.L."/>
            <person name="Zaremba-Niedzwiedzka K."/>
            <person name="Martijn J."/>
            <person name="Lind A.E."/>
            <person name="van Eijk R."/>
            <person name="Schleper C."/>
            <person name="Guy L."/>
            <person name="Ettema T.J."/>
        </authorList>
    </citation>
    <scope>NUCLEOTIDE SEQUENCE</scope>
</reference>
<protein>
    <submittedName>
        <fullName evidence="1">Uncharacterized protein</fullName>
    </submittedName>
</protein>
<sequence>MEISKEEINILPTNMNDAISFKKWAFIMSQKRNEEELPLIGVNDIHRVLTETLTNNPNLKIIKDNQPWLVWRNEEEPSKNNDIFKEDIFKLKISIHNLQQKMKRLESHDKNHLKFSQMHDGYLNTIDKSVLGNKRRLTEICEILNIPFLTDKELSEKYD</sequence>